<sequence length="1044" mass="117321">MASISALMCFESEEDFEERHRRATIIENQHELKDIIAFNRKRIQFRALPISLLAESADSLREVWLIFVDPGDQNCGTQQRFPKEGDRCRLQLVFPETDDLGEYALYDTERIDNPAALLQFHHAEWNRLAAFKVFLSKGEQSQALRETTAQSDMNFRSGSGPKVLMEGGIRVIFKLGTQSSTTEAELNALKFLMSEEASEKQKEAFKYLMAFQPTSHVNLFHHFKHMAKPRANPFGLPKSVASLYTSFDEDQANAYRHFFSKLPCGVGVLPGGPGTGKTQFNLSSICLAQAQDITVGTGWVETRGAKVLYLLDINKPLDDISGRLAKMYTDVGLKKKVVRLYSWHYGNAAGILDFSKGFLDVVRLAKRLGKDSGGFQLPSHRAPTVHELAWDIFQREKFAFKKLSNKLNAVLRNPRASTIDFKKLVVRLYMDVFKQVDTIFTTPVAASKQFSGLFNPDIVFLDESPHMRELSSLIAIAQFSPVCYIFTGDHRQTEPFVSSGEDENKYIAQLQTSMMKRAYASGATMHELLVNHRAYGNLLSAVSKMFYNGKLVSGLPENGKFPLSVQRLCDRYFKPYTKRNPVGTVSRLIVQISDSEEESHGTSWFNLTHIDFVMSMAQKLCKDPEFTNIRGDGHGSILVISPYKEQVMRYQSVIRASELKGIEARTIDTVQGGEADFVFLDFVRKLATPFNNDPSRLAVALSRARQAEVILMDRGLATNRGGKPWLCDVLHECEASGRFCRVKRLEALEMSKSIDIGRDIKKRLVSQIHKMSEEAKARLPDKTVAGDSEEDEGSDFDDNGGDKWLGDFKSLAIGVPYRSGRVSNKPPKDKPYIINGVVMGPLKFVDRDNHSAQNIDDFAQQWPKTQSPPTDSFHNLLHQAFPNGWTKMVTKSDELLCGLYAVIDSMLAQQLALPTPTMDELRWMLQNANAHFLDKTQDSFLLPSNNLTVDQVAAALHDWGIYQDPALHLRLGVVLGGQDPHPHWIVPTASDKEPDLITVWVHNNALDVHGEGLAIGHYSGIKPNAKPGQILWSNRPNGRPFLRR</sequence>
<organism evidence="7 8">
    <name type="scientific">Podospora didyma</name>
    <dbReference type="NCBI Taxonomy" id="330526"/>
    <lineage>
        <taxon>Eukaryota</taxon>
        <taxon>Fungi</taxon>
        <taxon>Dikarya</taxon>
        <taxon>Ascomycota</taxon>
        <taxon>Pezizomycotina</taxon>
        <taxon>Sordariomycetes</taxon>
        <taxon>Sordariomycetidae</taxon>
        <taxon>Sordariales</taxon>
        <taxon>Podosporaceae</taxon>
        <taxon>Podospora</taxon>
    </lineage>
</organism>
<keyword evidence="2 7" id="KW-0378">Hydrolase</keyword>
<evidence type="ECO:0000256" key="1">
    <source>
        <dbReference type="ARBA" id="ARBA00022741"/>
    </source>
</evidence>
<evidence type="ECO:0000313" key="8">
    <source>
        <dbReference type="Proteomes" id="UP001285441"/>
    </source>
</evidence>
<feature type="domain" description="DNA2/NAM7 helicase-like C-terminal" evidence="6">
    <location>
        <begin position="510"/>
        <end position="712"/>
    </location>
</feature>
<evidence type="ECO:0000256" key="5">
    <source>
        <dbReference type="SAM" id="MobiDB-lite"/>
    </source>
</evidence>
<gene>
    <name evidence="7" type="ORF">B0H63DRAFT_532013</name>
</gene>
<dbReference type="Gene3D" id="3.40.50.300">
    <property type="entry name" value="P-loop containing nucleotide triphosphate hydrolases"/>
    <property type="match status" value="2"/>
</dbReference>
<dbReference type="InterPro" id="IPR027417">
    <property type="entry name" value="P-loop_NTPase"/>
</dbReference>
<name>A0AAE0P623_9PEZI</name>
<dbReference type="EMBL" id="JAULSW010000001">
    <property type="protein sequence ID" value="KAK3394016.1"/>
    <property type="molecule type" value="Genomic_DNA"/>
</dbReference>
<comment type="caution">
    <text evidence="7">The sequence shown here is derived from an EMBL/GenBank/DDBJ whole genome shotgun (WGS) entry which is preliminary data.</text>
</comment>
<keyword evidence="4" id="KW-0067">ATP-binding</keyword>
<dbReference type="GO" id="GO:0016787">
    <property type="term" value="F:hydrolase activity"/>
    <property type="evidence" value="ECO:0007669"/>
    <property type="project" value="UniProtKB-KW"/>
</dbReference>
<dbReference type="SUPFAM" id="SSF52540">
    <property type="entry name" value="P-loop containing nucleoside triphosphate hydrolases"/>
    <property type="match status" value="1"/>
</dbReference>
<accession>A0AAE0P623</accession>
<dbReference type="InterPro" id="IPR047187">
    <property type="entry name" value="SF1_C_Upf1"/>
</dbReference>
<dbReference type="CDD" id="cd18808">
    <property type="entry name" value="SF1_C_Upf1"/>
    <property type="match status" value="1"/>
</dbReference>
<dbReference type="InterPro" id="IPR041679">
    <property type="entry name" value="DNA2/NAM7-like_C"/>
</dbReference>
<reference evidence="7" key="1">
    <citation type="journal article" date="2023" name="Mol. Phylogenet. Evol.">
        <title>Genome-scale phylogeny and comparative genomics of the fungal order Sordariales.</title>
        <authorList>
            <person name="Hensen N."/>
            <person name="Bonometti L."/>
            <person name="Westerberg I."/>
            <person name="Brannstrom I.O."/>
            <person name="Guillou S."/>
            <person name="Cros-Aarteil S."/>
            <person name="Calhoun S."/>
            <person name="Haridas S."/>
            <person name="Kuo A."/>
            <person name="Mondo S."/>
            <person name="Pangilinan J."/>
            <person name="Riley R."/>
            <person name="LaButti K."/>
            <person name="Andreopoulos B."/>
            <person name="Lipzen A."/>
            <person name="Chen C."/>
            <person name="Yan M."/>
            <person name="Daum C."/>
            <person name="Ng V."/>
            <person name="Clum A."/>
            <person name="Steindorff A."/>
            <person name="Ohm R.A."/>
            <person name="Martin F."/>
            <person name="Silar P."/>
            <person name="Natvig D.O."/>
            <person name="Lalanne C."/>
            <person name="Gautier V."/>
            <person name="Ament-Velasquez S.L."/>
            <person name="Kruys A."/>
            <person name="Hutchinson M.I."/>
            <person name="Powell A.J."/>
            <person name="Barry K."/>
            <person name="Miller A.N."/>
            <person name="Grigoriev I.V."/>
            <person name="Debuchy R."/>
            <person name="Gladieux P."/>
            <person name="Hiltunen Thoren M."/>
            <person name="Johannesson H."/>
        </authorList>
    </citation>
    <scope>NUCLEOTIDE SEQUENCE</scope>
    <source>
        <strain evidence="7">CBS 232.78</strain>
    </source>
</reference>
<dbReference type="InterPro" id="IPR050534">
    <property type="entry name" value="Coronavir_polyprotein_1ab"/>
</dbReference>
<keyword evidence="1" id="KW-0547">Nucleotide-binding</keyword>
<keyword evidence="8" id="KW-1185">Reference proteome</keyword>
<feature type="region of interest" description="Disordered" evidence="5">
    <location>
        <begin position="775"/>
        <end position="801"/>
    </location>
</feature>
<keyword evidence="3" id="KW-0347">Helicase</keyword>
<evidence type="ECO:0000259" key="6">
    <source>
        <dbReference type="Pfam" id="PF13087"/>
    </source>
</evidence>
<dbReference type="Proteomes" id="UP001285441">
    <property type="component" value="Unassembled WGS sequence"/>
</dbReference>
<dbReference type="AlphaFoldDB" id="A0AAE0P623"/>
<feature type="compositionally biased region" description="Acidic residues" evidence="5">
    <location>
        <begin position="787"/>
        <end position="799"/>
    </location>
</feature>
<dbReference type="GO" id="GO:0043139">
    <property type="term" value="F:5'-3' DNA helicase activity"/>
    <property type="evidence" value="ECO:0007669"/>
    <property type="project" value="TreeGrafter"/>
</dbReference>
<dbReference type="GO" id="GO:0005524">
    <property type="term" value="F:ATP binding"/>
    <property type="evidence" value="ECO:0007669"/>
    <property type="project" value="UniProtKB-KW"/>
</dbReference>
<reference evidence="7" key="2">
    <citation type="submission" date="2023-06" db="EMBL/GenBank/DDBJ databases">
        <authorList>
            <consortium name="Lawrence Berkeley National Laboratory"/>
            <person name="Haridas S."/>
            <person name="Hensen N."/>
            <person name="Bonometti L."/>
            <person name="Westerberg I."/>
            <person name="Brannstrom I.O."/>
            <person name="Guillou S."/>
            <person name="Cros-Aarteil S."/>
            <person name="Calhoun S."/>
            <person name="Kuo A."/>
            <person name="Mondo S."/>
            <person name="Pangilinan J."/>
            <person name="Riley R."/>
            <person name="LaButti K."/>
            <person name="Andreopoulos B."/>
            <person name="Lipzen A."/>
            <person name="Chen C."/>
            <person name="Yanf M."/>
            <person name="Daum C."/>
            <person name="Ng V."/>
            <person name="Clum A."/>
            <person name="Steindorff A."/>
            <person name="Ohm R."/>
            <person name="Martin F."/>
            <person name="Silar P."/>
            <person name="Natvig D."/>
            <person name="Lalanne C."/>
            <person name="Gautier V."/>
            <person name="Ament-velasquez S.L."/>
            <person name="Kruys A."/>
            <person name="Hutchinson M.I."/>
            <person name="Powell A.J."/>
            <person name="Barry K."/>
            <person name="Miller A.N."/>
            <person name="Grigoriev I.V."/>
            <person name="Debuchy R."/>
            <person name="Gladieux P."/>
            <person name="Thoren M.H."/>
            <person name="Johannesson H."/>
        </authorList>
    </citation>
    <scope>NUCLEOTIDE SEQUENCE</scope>
    <source>
        <strain evidence="7">CBS 232.78</strain>
    </source>
</reference>
<evidence type="ECO:0000256" key="2">
    <source>
        <dbReference type="ARBA" id="ARBA00022801"/>
    </source>
</evidence>
<protein>
    <submittedName>
        <fullName evidence="7">P-loop containing nucleoside triphosphate hydrolase protein</fullName>
    </submittedName>
</protein>
<evidence type="ECO:0000313" key="7">
    <source>
        <dbReference type="EMBL" id="KAK3394016.1"/>
    </source>
</evidence>
<evidence type="ECO:0000256" key="3">
    <source>
        <dbReference type="ARBA" id="ARBA00022806"/>
    </source>
</evidence>
<dbReference type="PANTHER" id="PTHR43788:SF16">
    <property type="entry name" value="HELICASE WITH ZINC FINGER 2"/>
    <property type="match status" value="1"/>
</dbReference>
<dbReference type="PANTHER" id="PTHR43788">
    <property type="entry name" value="DNA2/NAM7 HELICASE FAMILY MEMBER"/>
    <property type="match status" value="1"/>
</dbReference>
<proteinExistence type="predicted"/>
<dbReference type="Pfam" id="PF13087">
    <property type="entry name" value="AAA_12"/>
    <property type="match status" value="1"/>
</dbReference>
<evidence type="ECO:0000256" key="4">
    <source>
        <dbReference type="ARBA" id="ARBA00022840"/>
    </source>
</evidence>